<dbReference type="GO" id="GO:0005829">
    <property type="term" value="C:cytosol"/>
    <property type="evidence" value="ECO:0007669"/>
    <property type="project" value="TreeGrafter"/>
</dbReference>
<dbReference type="SUPFAM" id="SSF52540">
    <property type="entry name" value="P-loop containing nucleoside triphosphate hydrolases"/>
    <property type="match status" value="1"/>
</dbReference>
<name>A0AAX3BFT2_9SPIR</name>
<dbReference type="InterPro" id="IPR007861">
    <property type="entry name" value="DNA_mismatch_repair_MutS_clamp"/>
</dbReference>
<dbReference type="InterPro" id="IPR007696">
    <property type="entry name" value="DNA_mismatch_repair_MutS_core"/>
</dbReference>
<dbReference type="SUPFAM" id="SSF55271">
    <property type="entry name" value="DNA repair protein MutS, domain I"/>
    <property type="match status" value="1"/>
</dbReference>
<dbReference type="InterPro" id="IPR036678">
    <property type="entry name" value="MutS_con_dom_sf"/>
</dbReference>
<dbReference type="GO" id="GO:0030983">
    <property type="term" value="F:mismatched DNA binding"/>
    <property type="evidence" value="ECO:0007669"/>
    <property type="project" value="InterPro"/>
</dbReference>
<dbReference type="Proteomes" id="UP001056539">
    <property type="component" value="Chromosome"/>
</dbReference>
<dbReference type="SMART" id="SM00534">
    <property type="entry name" value="MUTSac"/>
    <property type="match status" value="1"/>
</dbReference>
<reference evidence="12" key="1">
    <citation type="submission" date="2021-04" db="EMBL/GenBank/DDBJ databases">
        <authorList>
            <person name="Postec A."/>
        </authorList>
    </citation>
    <scope>NUCLEOTIDE SEQUENCE</scope>
    <source>
        <strain evidence="12">F1F22</strain>
    </source>
</reference>
<dbReference type="Pfam" id="PF05192">
    <property type="entry name" value="MutS_III"/>
    <property type="match status" value="1"/>
</dbReference>
<dbReference type="AlphaFoldDB" id="A0AAX3BFT2"/>
<dbReference type="GO" id="GO:0003684">
    <property type="term" value="F:damaged DNA binding"/>
    <property type="evidence" value="ECO:0007669"/>
    <property type="project" value="UniProtKB-UniRule"/>
</dbReference>
<evidence type="ECO:0000256" key="6">
    <source>
        <dbReference type="ARBA" id="ARBA00023125"/>
    </source>
</evidence>
<dbReference type="NCBIfam" id="TIGR01070">
    <property type="entry name" value="mutS1"/>
    <property type="match status" value="1"/>
</dbReference>
<evidence type="ECO:0000259" key="11">
    <source>
        <dbReference type="PROSITE" id="PS00486"/>
    </source>
</evidence>
<evidence type="ECO:0000256" key="1">
    <source>
        <dbReference type="ARBA" id="ARBA00006271"/>
    </source>
</evidence>
<dbReference type="InterPro" id="IPR000432">
    <property type="entry name" value="DNA_mismatch_repair_MutS_C"/>
</dbReference>
<dbReference type="SUPFAM" id="SSF53150">
    <property type="entry name" value="DNA repair protein MutS, domain II"/>
    <property type="match status" value="1"/>
</dbReference>
<dbReference type="Gene3D" id="1.10.1420.10">
    <property type="match status" value="2"/>
</dbReference>
<dbReference type="Pfam" id="PF05190">
    <property type="entry name" value="MutS_IV"/>
    <property type="match status" value="1"/>
</dbReference>
<feature type="domain" description="DNA mismatch repair proteins mutS family" evidence="11">
    <location>
        <begin position="690"/>
        <end position="706"/>
    </location>
</feature>
<dbReference type="Gene3D" id="3.30.420.110">
    <property type="entry name" value="MutS, connector domain"/>
    <property type="match status" value="1"/>
</dbReference>
<dbReference type="PANTHER" id="PTHR11361:SF34">
    <property type="entry name" value="DNA MISMATCH REPAIR PROTEIN MSH1, MITOCHONDRIAL"/>
    <property type="match status" value="1"/>
</dbReference>
<gene>
    <name evidence="9 12" type="primary">mutS</name>
    <name evidence="12" type="ORF">KDW03_04605</name>
</gene>
<dbReference type="Pfam" id="PF05188">
    <property type="entry name" value="MutS_II"/>
    <property type="match status" value="1"/>
</dbReference>
<reference evidence="12" key="2">
    <citation type="submission" date="2022-06" db="EMBL/GenBank/DDBJ databases">
        <title>Thermospira aquatica gen. nov., sp. nov.</title>
        <authorList>
            <person name="Ben Ali Gam Z."/>
            <person name="Labat M."/>
        </authorList>
    </citation>
    <scope>NUCLEOTIDE SEQUENCE</scope>
    <source>
        <strain evidence="12">F1F22</strain>
    </source>
</reference>
<dbReference type="EMBL" id="CP073355">
    <property type="protein sequence ID" value="URA11084.1"/>
    <property type="molecule type" value="Genomic_DNA"/>
</dbReference>
<dbReference type="Pfam" id="PF01624">
    <property type="entry name" value="MutS_I"/>
    <property type="match status" value="1"/>
</dbReference>
<dbReference type="Pfam" id="PF00488">
    <property type="entry name" value="MutS_V"/>
    <property type="match status" value="1"/>
</dbReference>
<dbReference type="FunFam" id="3.40.50.300:FF:000870">
    <property type="entry name" value="MutS protein homolog 4"/>
    <property type="match status" value="1"/>
</dbReference>
<dbReference type="InterPro" id="IPR036187">
    <property type="entry name" value="DNA_mismatch_repair_MutS_sf"/>
</dbReference>
<dbReference type="KEGG" id="taqu:KDW03_04605"/>
<evidence type="ECO:0000256" key="5">
    <source>
        <dbReference type="ARBA" id="ARBA00022840"/>
    </source>
</evidence>
<organism evidence="12 13">
    <name type="scientific">Thermospira aquatica</name>
    <dbReference type="NCBI Taxonomy" id="2828656"/>
    <lineage>
        <taxon>Bacteria</taxon>
        <taxon>Pseudomonadati</taxon>
        <taxon>Spirochaetota</taxon>
        <taxon>Spirochaetia</taxon>
        <taxon>Brevinematales</taxon>
        <taxon>Thermospiraceae</taxon>
        <taxon>Thermospira</taxon>
    </lineage>
</organism>
<dbReference type="FunFam" id="3.40.1170.10:FF:000001">
    <property type="entry name" value="DNA mismatch repair protein MutS"/>
    <property type="match status" value="1"/>
</dbReference>
<evidence type="ECO:0000256" key="3">
    <source>
        <dbReference type="ARBA" id="ARBA00022741"/>
    </source>
</evidence>
<evidence type="ECO:0000256" key="8">
    <source>
        <dbReference type="ARBA" id="ARBA00024647"/>
    </source>
</evidence>
<keyword evidence="5 9" id="KW-0067">ATP-binding</keyword>
<dbReference type="InterPro" id="IPR017261">
    <property type="entry name" value="DNA_mismatch_repair_MutS/MSH"/>
</dbReference>
<keyword evidence="6 9" id="KW-0238">DNA-binding</keyword>
<keyword evidence="7 9" id="KW-0234">DNA repair</keyword>
<dbReference type="HAMAP" id="MF_00096">
    <property type="entry name" value="MutS"/>
    <property type="match status" value="1"/>
</dbReference>
<dbReference type="GO" id="GO:0005524">
    <property type="term" value="F:ATP binding"/>
    <property type="evidence" value="ECO:0007669"/>
    <property type="project" value="UniProtKB-UniRule"/>
</dbReference>
<dbReference type="InterPro" id="IPR007695">
    <property type="entry name" value="DNA_mismatch_repair_MutS-lik_N"/>
</dbReference>
<dbReference type="PIRSF" id="PIRSF037677">
    <property type="entry name" value="DNA_mis_repair_Msh6"/>
    <property type="match status" value="1"/>
</dbReference>
<evidence type="ECO:0000256" key="7">
    <source>
        <dbReference type="ARBA" id="ARBA00023204"/>
    </source>
</evidence>
<dbReference type="GO" id="GO:0140664">
    <property type="term" value="F:ATP-dependent DNA damage sensor activity"/>
    <property type="evidence" value="ECO:0007669"/>
    <property type="project" value="InterPro"/>
</dbReference>
<keyword evidence="4 9" id="KW-0227">DNA damage</keyword>
<evidence type="ECO:0000256" key="10">
    <source>
        <dbReference type="RuleBase" id="RU003756"/>
    </source>
</evidence>
<evidence type="ECO:0000256" key="9">
    <source>
        <dbReference type="HAMAP-Rule" id="MF_00096"/>
    </source>
</evidence>
<comment type="function">
    <text evidence="8 9">This protein is involved in the repair of mismatches in DNA. It is possible that it carries out the mismatch recognition step. This protein has a weak ATPase activity.</text>
</comment>
<dbReference type="Gene3D" id="3.40.1170.10">
    <property type="entry name" value="DNA repair protein MutS, domain I"/>
    <property type="match status" value="1"/>
</dbReference>
<evidence type="ECO:0000313" key="12">
    <source>
        <dbReference type="EMBL" id="URA11084.1"/>
    </source>
</evidence>
<dbReference type="SMART" id="SM00533">
    <property type="entry name" value="MUTSd"/>
    <property type="match status" value="1"/>
</dbReference>
<accession>A0AAX3BFT2</accession>
<dbReference type="PROSITE" id="PS00486">
    <property type="entry name" value="DNA_MISMATCH_REPAIR_2"/>
    <property type="match status" value="1"/>
</dbReference>
<keyword evidence="3 9" id="KW-0547">Nucleotide-binding</keyword>
<dbReference type="SUPFAM" id="SSF48334">
    <property type="entry name" value="DNA repair protein MutS, domain III"/>
    <property type="match status" value="1"/>
</dbReference>
<evidence type="ECO:0000256" key="4">
    <source>
        <dbReference type="ARBA" id="ARBA00022763"/>
    </source>
</evidence>
<comment type="similarity">
    <text evidence="1 9 10">Belongs to the DNA mismatch repair MutS family.</text>
</comment>
<dbReference type="InterPro" id="IPR005748">
    <property type="entry name" value="DNA_mismatch_repair_MutS"/>
</dbReference>
<evidence type="ECO:0000313" key="13">
    <source>
        <dbReference type="Proteomes" id="UP001056539"/>
    </source>
</evidence>
<dbReference type="Gene3D" id="3.40.50.300">
    <property type="entry name" value="P-loop containing nucleotide triphosphate hydrolases"/>
    <property type="match status" value="1"/>
</dbReference>
<proteinExistence type="inferred from homology"/>
<sequence length="870" mass="100292">MSDLDSLTPMMRQYKEIKSRHPDKILLFRVGDFYEMFYEDAKKASQILNIALTSRNDMPMAGFPFHAAQHYIQKLIKHNQKVAICEQLEDPSKTKKLVRRDIVEIITPATVISPEIPPENLNQYLAVLYHEGSEFFLWMADLSTGDLFGHRIEGSPSDVLRALQDEWMRYQPLECLYREELQSWHAWSSFIKQTGVLAQTLPAWYFDPSYFSPELLTKLEKRITKKGFIKGLSAVFRYFEETQIGNPHLKNNFNRFIERLQIVESSLYVEMDDFTIRNLELTTNLWDGTSKNTLYETLNETMTPMGARLLKRWILYPLAQQSLIERRLDDVDFFYQNGVLTTRIRNTLRSVTDLERLHTRLGLGKAIPRDLIQLRDSLVQVLSLLPYLKLEGFSEKETEKTLSDICDHISKALTDDPPSTFQGEVIREGYSNELDELRRLLREGKDFILKLQERERERTKIASLKVRYNNIFGYFIEVSKPNVHLVPKDYIRKQSLVNAERYTLPELEEYEARVASASDRIAKLEEELFTHLVAEITAHHLLLSEIASSVAYLDVVTTLAFLATDRQYTRPKISETKTLHIRDGRHPVVEQSLGRNLFVPNDTLMTEDEYLFIITGPNMAGKSTYLRQNALIVLMAQMGSFVPAREAHIGLVDKIFTRIGASDNLSQGLSTFLVEMQEAARILTYATPKSLIIMDELGRGTSTYDGLSIAWAVIEYLAEHPDKKARTLFATHYHELTQLEEKPGIKNYTIAVREQNDDLIFLRKVIAGPADKSYGIHVAKLAGIPLEIIERAKMILKTLEKEGFRTQQEINEGFPKKNSPQNPSEQGFLFEDAISANYEWLAREIKKLDLNQTSPIEALNFLVRMRQRLG</sequence>
<feature type="binding site" evidence="9">
    <location>
        <begin position="616"/>
        <end position="623"/>
    </location>
    <ligand>
        <name>ATP</name>
        <dbReference type="ChEBI" id="CHEBI:30616"/>
    </ligand>
</feature>
<keyword evidence="13" id="KW-1185">Reference proteome</keyword>
<dbReference type="InterPro" id="IPR007860">
    <property type="entry name" value="DNA_mmatch_repair_MutS_con_dom"/>
</dbReference>
<dbReference type="InterPro" id="IPR016151">
    <property type="entry name" value="DNA_mismatch_repair_MutS_N"/>
</dbReference>
<protein>
    <recommendedName>
        <fullName evidence="2 9">DNA mismatch repair protein MutS</fullName>
    </recommendedName>
</protein>
<dbReference type="CDD" id="cd03284">
    <property type="entry name" value="ABC_MutS1"/>
    <property type="match status" value="1"/>
</dbReference>
<dbReference type="GO" id="GO:0006298">
    <property type="term" value="P:mismatch repair"/>
    <property type="evidence" value="ECO:0007669"/>
    <property type="project" value="UniProtKB-UniRule"/>
</dbReference>
<evidence type="ECO:0000256" key="2">
    <source>
        <dbReference type="ARBA" id="ARBA00021982"/>
    </source>
</evidence>
<dbReference type="InterPro" id="IPR045076">
    <property type="entry name" value="MutS"/>
</dbReference>
<dbReference type="InterPro" id="IPR027417">
    <property type="entry name" value="P-loop_NTPase"/>
</dbReference>
<dbReference type="RefSeq" id="WP_271436219.1">
    <property type="nucleotide sequence ID" value="NZ_CP073355.1"/>
</dbReference>
<dbReference type="PANTHER" id="PTHR11361">
    <property type="entry name" value="DNA MISMATCH REPAIR PROTEIN MUTS FAMILY MEMBER"/>
    <property type="match status" value="1"/>
</dbReference>
<dbReference type="NCBIfam" id="NF003810">
    <property type="entry name" value="PRK05399.1"/>
    <property type="match status" value="1"/>
</dbReference>